<feature type="domain" description="Peptidase S1" evidence="9">
    <location>
        <begin position="1531"/>
        <end position="1775"/>
    </location>
</feature>
<dbReference type="InterPro" id="IPR009003">
    <property type="entry name" value="Peptidase_S1_PA"/>
</dbReference>
<feature type="compositionally biased region" description="Basic and acidic residues" evidence="8">
    <location>
        <begin position="1292"/>
        <end position="1329"/>
    </location>
</feature>
<sequence length="1828" mass="199020">MESDDLLVIIILILLFYIWQKDYIEQLKQVKSLNDKVRSSHDGRKLRPLRYEEHINRHKHKGKSEKQAPLTKEEKEATTKPLKLPKQEEVAEDKQVCDKIDRPGQPDRTATEGEPNLRKGELESKSRSPSQEDNEERAEDKVKKIIPMPERQPTVEEAKGPTNKGKHKDAEKQQESQPIPAKLAESRAITTEKKAENEKERHTEPASADASEHLQRKDKSKNKVAALPPKGEESGIDMEARKLEKKKADVKKEDQGVGINLGEADKVKKQKADVQQESAAAGADLIALRRRKLETAAVSLQPEATGVHILKDSPEIESKVSKEKRPSETSSGVAREDKQAKGTREKKAAAVPTQIEAGQINIEARKLEKQHAEVKKEEQGADINLGEGNKRRKQEAVPEKDSAAIGADLVALKRRSPVAATGVSHSELVGVNIPDDSAEPASKLKQRKERLSKPSSKGAQEDKQRKNKSKGNVGALPAESEAAGTDIEARKLEKKAAEARKEDQGVDINLGGGNKRRREEATAEKDSAAVGADLVALKRRSPVAATGVSHSELVDVNIPDDSAEPMSKLKGRKKRLSTPSSKGAQEDKQRKNKSRGNPEKKAAEAKKEDQGVDINLGEGNKRRKQEATAEKDSAAVGADLVALKRRSPVAATGVSHSELVDVNIPDDSAEPASKLKERKKRLSKPSSKGAQEDKQRKNKSRGNVGALPAESEAAGIDIEARKQEKKAAEAKKEDQGVDINLGEGNKRRKQEATAEKDSAAVGADLVALKRRSPVAATGVSHSELVDVNIPDDSAEPASKLKERKKRLSKPSSKGAQEDKQRKNKSRGNVGALPAESEAAGIDIEARKLEKKAAEAKKEDQGVDINLGEGNKRRRQEATAEKDSAAVGADLVALKRRSPVAATGVSHSELVDVNIPDDSAEPASKLKERKKRLSKPSSKGAQEDKQRKNKTRGNVGALPAESEAAGVDIEARKLEKRGAEAKKEDHGVDINLAGGNKRRKQEAMAEKESAAVGAELIALRRRNPEAAVGVMQSEAVEANLPDNSAYKSGNRNEQEQVKTAPLDVPEGGLAALNDDKSRSRKGHSVKKTRRQNASVDKDDIALNADLVALVRRSPSAGRVSGAQAVGIDLPDDDGESKNAAKKETNKRGKKKRPSKDKEVITAELADKVGDDAQRVSKKRGKSRGKQKIGGIKDDKGFAGNVPQASQKKKKKNTLRRASSKKVKTADSPLENSAGGEQVTPTSGNEEVELNKGAGKLKSDFPKGKEPQDQPNIGIVQRSKGMLRKSRKKKGKKSEKGAKDNEKEPEPPKQEDVGDVKVDVNQKDRRRDSKDQRKRKPKKKTGTTPPLSGNEVPVTPPNGAEEEAGKTPNIEKPGPAPLNVGKDLSKPKKSKKRKKNTSSKSGGKIAHEHGVPKPVVEATKVKVEGEQGVKAQKRGKAVQAKGTRGGRTKKKKEHDTLEMGPASKREIHSVIQSGFLATDCVNSTAAMDCLLRAVIFYVQVCCVCCSIECGLVTLPGKKLNGEKASSPPTHNRIIGGWAAPPHSFPWIVQVRKNVPLPMQSFCGGTLIQVEPTNGTEFALTAAHCLYIDYTHEMASPEVLMVTVGAHKTSGRPELHERTIPLLTYLTNNYTHHRRITNDIALLRLKKVITYNEHVLPVCIPESGQEPPSDSMCFAAGWGLTENGMLSTMLRVVEVRIQPEKACKRHRLSPFNPKTMICTAARPTKKGTCMGDSGGPMVCYVKERFVQFGVVSWGEECGDYTVFTNVAYYSPWLKTTMHKQRISSPVAPKTQRQLAAIRSQVTRDPTNDPAMVYAPSWTAPAYTMLFPVFLG</sequence>
<feature type="compositionally biased region" description="Basic residues" evidence="8">
    <location>
        <begin position="1205"/>
        <end position="1221"/>
    </location>
</feature>
<dbReference type="Pfam" id="PF00089">
    <property type="entry name" value="Trypsin"/>
    <property type="match status" value="1"/>
</dbReference>
<dbReference type="InterPro" id="IPR050127">
    <property type="entry name" value="Serine_Proteases_S1"/>
</dbReference>
<dbReference type="GO" id="GO:0004252">
    <property type="term" value="F:serine-type endopeptidase activity"/>
    <property type="evidence" value="ECO:0007669"/>
    <property type="project" value="InterPro"/>
</dbReference>
<feature type="compositionally biased region" description="Basic and acidic residues" evidence="8">
    <location>
        <begin position="334"/>
        <end position="348"/>
    </location>
</feature>
<feature type="compositionally biased region" description="Basic residues" evidence="8">
    <location>
        <begin position="1330"/>
        <end position="1339"/>
    </location>
</feature>
<dbReference type="SUPFAM" id="SSF50494">
    <property type="entry name" value="Trypsin-like serine proteases"/>
    <property type="match status" value="1"/>
</dbReference>
<feature type="compositionally biased region" description="Basic and acidic residues" evidence="8">
    <location>
        <begin position="1154"/>
        <end position="1173"/>
    </location>
</feature>
<evidence type="ECO:0000256" key="2">
    <source>
        <dbReference type="ARBA" id="ARBA00022525"/>
    </source>
</evidence>
<reference evidence="10" key="1">
    <citation type="journal article" date="2014" name="Nat. Genet.">
        <title>Genome and transcriptome of the porcine whipworm Trichuris suis.</title>
        <authorList>
            <person name="Jex A.R."/>
            <person name="Nejsum P."/>
            <person name="Schwarz E.M."/>
            <person name="Hu L."/>
            <person name="Young N.D."/>
            <person name="Hall R.S."/>
            <person name="Korhonen P.K."/>
            <person name="Liao S."/>
            <person name="Thamsborg S."/>
            <person name="Xia J."/>
            <person name="Xu P."/>
            <person name="Wang S."/>
            <person name="Scheerlinck J.P."/>
            <person name="Hofmann A."/>
            <person name="Sternberg P.W."/>
            <person name="Wang J."/>
            <person name="Gasser R.B."/>
        </authorList>
    </citation>
    <scope>NUCLEOTIDE SEQUENCE [LARGE SCALE GENOMIC DNA]</scope>
    <source>
        <strain evidence="10">DCEP-RM93F</strain>
    </source>
</reference>
<feature type="region of interest" description="Disordered" evidence="8">
    <location>
        <begin position="1110"/>
        <end position="1412"/>
    </location>
</feature>
<dbReference type="InterPro" id="IPR001254">
    <property type="entry name" value="Trypsin_dom"/>
</dbReference>
<name>A0A085N711_9BILA</name>
<evidence type="ECO:0000259" key="9">
    <source>
        <dbReference type="PROSITE" id="PS50240"/>
    </source>
</evidence>
<feature type="region of interest" description="Disordered" evidence="8">
    <location>
        <begin position="369"/>
        <end position="405"/>
    </location>
</feature>
<gene>
    <name evidence="10" type="ORF">M514_00658</name>
</gene>
<dbReference type="PROSITE" id="PS00134">
    <property type="entry name" value="TRYPSIN_HIS"/>
    <property type="match status" value="1"/>
</dbReference>
<feature type="compositionally biased region" description="Basic and acidic residues" evidence="8">
    <location>
        <begin position="596"/>
        <end position="610"/>
    </location>
</feature>
<feature type="compositionally biased region" description="Basic and acidic residues" evidence="8">
    <location>
        <begin position="85"/>
        <end position="126"/>
    </location>
</feature>
<feature type="compositionally biased region" description="Basic and acidic residues" evidence="8">
    <location>
        <begin position="968"/>
        <end position="987"/>
    </location>
</feature>
<evidence type="ECO:0000256" key="7">
    <source>
        <dbReference type="RuleBase" id="RU363034"/>
    </source>
</evidence>
<dbReference type="PROSITE" id="PS50240">
    <property type="entry name" value="TRYPSIN_DOM"/>
    <property type="match status" value="1"/>
</dbReference>
<feature type="compositionally biased region" description="Basic and acidic residues" evidence="8">
    <location>
        <begin position="309"/>
        <end position="327"/>
    </location>
</feature>
<feature type="region of interest" description="Disordered" evidence="8">
    <location>
        <begin position="418"/>
        <end position="1005"/>
    </location>
</feature>
<feature type="compositionally biased region" description="Basic residues" evidence="8">
    <location>
        <begin position="1174"/>
        <end position="1185"/>
    </location>
</feature>
<evidence type="ECO:0000256" key="8">
    <source>
        <dbReference type="SAM" id="MobiDB-lite"/>
    </source>
</evidence>
<feature type="compositionally biased region" description="Basic and acidic residues" evidence="8">
    <location>
        <begin position="369"/>
        <end position="379"/>
    </location>
</feature>
<evidence type="ECO:0000256" key="1">
    <source>
        <dbReference type="ARBA" id="ARBA00004613"/>
    </source>
</evidence>
<keyword evidence="4 7" id="KW-0378">Hydrolase</keyword>
<feature type="compositionally biased region" description="Basic residues" evidence="8">
    <location>
        <begin position="1385"/>
        <end position="1395"/>
    </location>
</feature>
<feature type="compositionally biased region" description="Basic residues" evidence="8">
    <location>
        <begin position="1077"/>
        <end position="1089"/>
    </location>
</feature>
<dbReference type="PROSITE" id="PS00135">
    <property type="entry name" value="TRYPSIN_SER"/>
    <property type="match status" value="1"/>
</dbReference>
<feature type="compositionally biased region" description="Basic and acidic residues" evidence="8">
    <location>
        <begin position="718"/>
        <end position="735"/>
    </location>
</feature>
<dbReference type="PANTHER" id="PTHR24264">
    <property type="entry name" value="TRYPSIN-RELATED"/>
    <property type="match status" value="1"/>
</dbReference>
<dbReference type="InterPro" id="IPR033116">
    <property type="entry name" value="TRYPSIN_SER"/>
</dbReference>
<protein>
    <recommendedName>
        <fullName evidence="9">Peptidase S1 domain-containing protein</fullName>
    </recommendedName>
</protein>
<dbReference type="GO" id="GO:0006508">
    <property type="term" value="P:proteolysis"/>
    <property type="evidence" value="ECO:0007669"/>
    <property type="project" value="UniProtKB-KW"/>
</dbReference>
<dbReference type="Proteomes" id="UP000030758">
    <property type="component" value="Unassembled WGS sequence"/>
</dbReference>
<evidence type="ECO:0000256" key="3">
    <source>
        <dbReference type="ARBA" id="ARBA00022670"/>
    </source>
</evidence>
<dbReference type="PANTHER" id="PTHR24264:SF65">
    <property type="entry name" value="SRCR DOMAIN-CONTAINING PROTEIN"/>
    <property type="match status" value="1"/>
</dbReference>
<evidence type="ECO:0000256" key="5">
    <source>
        <dbReference type="ARBA" id="ARBA00022825"/>
    </source>
</evidence>
<dbReference type="InterPro" id="IPR001314">
    <property type="entry name" value="Peptidase_S1A"/>
</dbReference>
<dbReference type="EMBL" id="KL367541">
    <property type="protein sequence ID" value="KFD65257.1"/>
    <property type="molecule type" value="Genomic_DNA"/>
</dbReference>
<keyword evidence="3 7" id="KW-0645">Protease</keyword>
<dbReference type="CDD" id="cd00190">
    <property type="entry name" value="Tryp_SPc"/>
    <property type="match status" value="1"/>
</dbReference>
<feature type="compositionally biased region" description="Basic and acidic residues" evidence="8">
    <location>
        <begin position="190"/>
        <end position="217"/>
    </location>
</feature>
<organism evidence="10">
    <name type="scientific">Trichuris suis</name>
    <name type="common">pig whipworm</name>
    <dbReference type="NCBI Taxonomy" id="68888"/>
    <lineage>
        <taxon>Eukaryota</taxon>
        <taxon>Metazoa</taxon>
        <taxon>Ecdysozoa</taxon>
        <taxon>Nematoda</taxon>
        <taxon>Enoplea</taxon>
        <taxon>Dorylaimia</taxon>
        <taxon>Trichinellida</taxon>
        <taxon>Trichuridae</taxon>
        <taxon>Trichuris</taxon>
    </lineage>
</organism>
<proteinExistence type="predicted"/>
<keyword evidence="5 7" id="KW-0720">Serine protease</keyword>
<feature type="compositionally biased region" description="Basic and acidic residues" evidence="8">
    <location>
        <begin position="843"/>
        <end position="860"/>
    </location>
</feature>
<dbReference type="InterPro" id="IPR018114">
    <property type="entry name" value="TRYPSIN_HIS"/>
</dbReference>
<comment type="subcellular location">
    <subcellularLocation>
        <location evidence="1">Secreted</location>
    </subcellularLocation>
</comment>
<feature type="region of interest" description="Disordered" evidence="8">
    <location>
        <begin position="1033"/>
        <end position="1097"/>
    </location>
</feature>
<dbReference type="Gene3D" id="2.40.10.10">
    <property type="entry name" value="Trypsin-like serine proteases"/>
    <property type="match status" value="1"/>
</dbReference>
<dbReference type="SMART" id="SM00020">
    <property type="entry name" value="Tryp_SPc"/>
    <property type="match status" value="1"/>
</dbReference>
<evidence type="ECO:0000256" key="6">
    <source>
        <dbReference type="ARBA" id="ARBA00023157"/>
    </source>
</evidence>
<feature type="compositionally biased region" description="Basic and acidic residues" evidence="8">
    <location>
        <begin position="1255"/>
        <end position="1266"/>
    </location>
</feature>
<feature type="compositionally biased region" description="Basic and acidic residues" evidence="8">
    <location>
        <begin position="230"/>
        <end position="239"/>
    </location>
</feature>
<keyword evidence="2" id="KW-0964">Secreted</keyword>
<feature type="compositionally biased region" description="Basic and acidic residues" evidence="8">
    <location>
        <begin position="487"/>
        <end position="504"/>
    </location>
</feature>
<accession>A0A085N711</accession>
<dbReference type="GO" id="GO:0005615">
    <property type="term" value="C:extracellular space"/>
    <property type="evidence" value="ECO:0007669"/>
    <property type="project" value="TreeGrafter"/>
</dbReference>
<dbReference type="InterPro" id="IPR043504">
    <property type="entry name" value="Peptidase_S1_PA_chymotrypsin"/>
</dbReference>
<feature type="region of interest" description="Disordered" evidence="8">
    <location>
        <begin position="1424"/>
        <end position="1458"/>
    </location>
</feature>
<evidence type="ECO:0000313" key="10">
    <source>
        <dbReference type="EMBL" id="KFD65257.1"/>
    </source>
</evidence>
<feature type="region of interest" description="Disordered" evidence="8">
    <location>
        <begin position="34"/>
        <end position="239"/>
    </location>
</feature>
<feature type="compositionally biased region" description="Basic and acidic residues" evidence="8">
    <location>
        <begin position="1134"/>
        <end position="1145"/>
    </location>
</feature>
<evidence type="ECO:0000256" key="4">
    <source>
        <dbReference type="ARBA" id="ARBA00022801"/>
    </source>
</evidence>
<keyword evidence="6" id="KW-1015">Disulfide bond</keyword>
<dbReference type="PRINTS" id="PR00722">
    <property type="entry name" value="CHYMOTRYPSIN"/>
</dbReference>
<feature type="region of interest" description="Disordered" evidence="8">
    <location>
        <begin position="309"/>
        <end position="352"/>
    </location>
</feature>
<feature type="compositionally biased region" description="Basic residues" evidence="8">
    <location>
        <begin position="1279"/>
        <end position="1291"/>
    </location>
</feature>
<feature type="compositionally biased region" description="Basic and acidic residues" evidence="8">
    <location>
        <begin position="517"/>
        <end position="527"/>
    </location>
</feature>
<feature type="compositionally biased region" description="Basic and acidic residues" evidence="8">
    <location>
        <begin position="34"/>
        <end position="55"/>
    </location>
</feature>